<dbReference type="RefSeq" id="WP_147100413.1">
    <property type="nucleotide sequence ID" value="NZ_JBHUFH010000001.1"/>
</dbReference>
<sequence>MSQPPRRSRGFRQASSLLDKPIRHAAEGRGFAVARLLTNWVEVVGADTAAKARPVRISHGRRSFGATLTLLTTGAYAPLLEMQLPAIRERVNACYGYNAISRVTLTQTAPTGFAEGQADFDYGASVAKDAEPDPETRRAAAALAAGISDPALQAAVARLAALKLARAAKPNRKAHS</sequence>
<dbReference type="PIRSF" id="PIRSF032064">
    <property type="entry name" value="UCP032064"/>
    <property type="match status" value="1"/>
</dbReference>
<name>A0A5C6RVJ8_9RHOB</name>
<dbReference type="EMBL" id="VOPL01000008">
    <property type="protein sequence ID" value="TXB66381.1"/>
    <property type="molecule type" value="Genomic_DNA"/>
</dbReference>
<keyword evidence="2" id="KW-1185">Reference proteome</keyword>
<reference evidence="1 2" key="1">
    <citation type="submission" date="2019-08" db="EMBL/GenBank/DDBJ databases">
        <authorList>
            <person name="Ye J."/>
        </authorList>
    </citation>
    <scope>NUCLEOTIDE SEQUENCE [LARGE SCALE GENOMIC DNA]</scope>
    <source>
        <strain evidence="1 2">TK008</strain>
    </source>
</reference>
<organism evidence="1 2">
    <name type="scientific">Paracoccus aurantiacus</name>
    <dbReference type="NCBI Taxonomy" id="2599412"/>
    <lineage>
        <taxon>Bacteria</taxon>
        <taxon>Pseudomonadati</taxon>
        <taxon>Pseudomonadota</taxon>
        <taxon>Alphaproteobacteria</taxon>
        <taxon>Rhodobacterales</taxon>
        <taxon>Paracoccaceae</taxon>
        <taxon>Paracoccus</taxon>
    </lineage>
</organism>
<dbReference type="Proteomes" id="UP000321562">
    <property type="component" value="Unassembled WGS sequence"/>
</dbReference>
<gene>
    <name evidence="1" type="ORF">FQV27_15830</name>
</gene>
<accession>A0A5C6RVJ8</accession>
<dbReference type="OrthoDB" id="7160947at2"/>
<dbReference type="Pfam" id="PF05258">
    <property type="entry name" value="DciA"/>
    <property type="match status" value="1"/>
</dbReference>
<protein>
    <submittedName>
        <fullName evidence="1">DUF721 domain-containing protein</fullName>
    </submittedName>
</protein>
<dbReference type="AlphaFoldDB" id="A0A5C6RVJ8"/>
<evidence type="ECO:0000313" key="2">
    <source>
        <dbReference type="Proteomes" id="UP000321562"/>
    </source>
</evidence>
<proteinExistence type="predicted"/>
<dbReference type="InterPro" id="IPR007922">
    <property type="entry name" value="DciA-like"/>
</dbReference>
<comment type="caution">
    <text evidence="1">The sequence shown here is derived from an EMBL/GenBank/DDBJ whole genome shotgun (WGS) entry which is preliminary data.</text>
</comment>
<evidence type="ECO:0000313" key="1">
    <source>
        <dbReference type="EMBL" id="TXB66381.1"/>
    </source>
</evidence>
<dbReference type="InterPro" id="IPR010593">
    <property type="entry name" value="DUF1159"/>
</dbReference>